<dbReference type="AlphaFoldDB" id="A0A8C6IVC6"/>
<evidence type="ECO:0000256" key="1">
    <source>
        <dbReference type="SAM" id="MobiDB-lite"/>
    </source>
</evidence>
<feature type="compositionally biased region" description="Low complexity" evidence="1">
    <location>
        <begin position="60"/>
        <end position="71"/>
    </location>
</feature>
<accession>A0A8C6IVC6</accession>
<protein>
    <submittedName>
        <fullName evidence="2">Uncharacterized protein</fullName>
    </submittedName>
</protein>
<feature type="region of interest" description="Disordered" evidence="1">
    <location>
        <begin position="157"/>
        <end position="202"/>
    </location>
</feature>
<dbReference type="Ensembl" id="ENSMUNT00000003721.2">
    <property type="protein sequence ID" value="ENSMUNP00000003160.2"/>
    <property type="gene ID" value="ENSMUNG00000002716.2"/>
</dbReference>
<keyword evidence="3" id="KW-1185">Reference proteome</keyword>
<evidence type="ECO:0000313" key="3">
    <source>
        <dbReference type="Proteomes" id="UP000694405"/>
    </source>
</evidence>
<sequence length="292" mass="32987">GEASKPAEMPVQRRRRISTVPNLKPRAGPSSAQRLASKPLGQASQAPGGNASLQKDSSPSEDSNSESSLESPMLPTQERSGTQEEKLPVKPARLKEKRVCSDRERVLKAQKLREMLKEELKKERMLKQKPPIIEGRSPPDRSKMTMRDLIYYLPENNPMKSSVAEENRTEKSSALSTPDHEDEEEDDEVENGEESQDGSLLVPRVKVAEDGSIILDEESLTVEVLRTKGPCVVEENDPIFERGSTTTYSSFRRSCYTKPWSNKGEHILVSSFESEKKILVFHLYFMLNNFYF</sequence>
<dbReference type="GO" id="GO:0000126">
    <property type="term" value="C:transcription factor TFIIIB complex"/>
    <property type="evidence" value="ECO:0007669"/>
    <property type="project" value="TreeGrafter"/>
</dbReference>
<reference evidence="2" key="1">
    <citation type="submission" date="2020-03" db="EMBL/GenBank/DDBJ databases">
        <title>Melopsittacus undulatus (budgerigar) genome, bMelUnd1, maternal haplotype with Z.</title>
        <authorList>
            <person name="Gedman G."/>
            <person name="Mountcastle J."/>
            <person name="Haase B."/>
            <person name="Formenti G."/>
            <person name="Wright T."/>
            <person name="Apodaca J."/>
            <person name="Pelan S."/>
            <person name="Chow W."/>
            <person name="Rhie A."/>
            <person name="Howe K."/>
            <person name="Fedrigo O."/>
            <person name="Jarvis E.D."/>
        </authorList>
    </citation>
    <scope>NUCLEOTIDE SEQUENCE [LARGE SCALE GENOMIC DNA]</scope>
</reference>
<dbReference type="GO" id="GO:0070898">
    <property type="term" value="P:RNA polymerase III preinitiation complex assembly"/>
    <property type="evidence" value="ECO:0007669"/>
    <property type="project" value="TreeGrafter"/>
</dbReference>
<name>A0A8C6IVC6_MELUD</name>
<reference evidence="2" key="3">
    <citation type="submission" date="2025-09" db="UniProtKB">
        <authorList>
            <consortium name="Ensembl"/>
        </authorList>
    </citation>
    <scope>IDENTIFICATION</scope>
</reference>
<dbReference type="PANTHER" id="PTHR22929">
    <property type="entry name" value="RNA POLYMERASE III TRANSCRIPTION INITIATION FACTOR B"/>
    <property type="match status" value="1"/>
</dbReference>
<accession>A0A8V5GFK8</accession>
<dbReference type="PANTHER" id="PTHR22929:SF0">
    <property type="entry name" value="TRANSCRIPTION FACTOR TFIIIB COMPONENT B'' HOMOLOG"/>
    <property type="match status" value="1"/>
</dbReference>
<feature type="region of interest" description="Disordered" evidence="1">
    <location>
        <begin position="1"/>
        <end position="102"/>
    </location>
</feature>
<organism evidence="2 3">
    <name type="scientific">Melopsittacus undulatus</name>
    <name type="common">Budgerigar</name>
    <name type="synonym">Psittacus undulatus</name>
    <dbReference type="NCBI Taxonomy" id="13146"/>
    <lineage>
        <taxon>Eukaryota</taxon>
        <taxon>Metazoa</taxon>
        <taxon>Chordata</taxon>
        <taxon>Craniata</taxon>
        <taxon>Vertebrata</taxon>
        <taxon>Euteleostomi</taxon>
        <taxon>Archelosauria</taxon>
        <taxon>Archosauria</taxon>
        <taxon>Dinosauria</taxon>
        <taxon>Saurischia</taxon>
        <taxon>Theropoda</taxon>
        <taxon>Coelurosauria</taxon>
        <taxon>Aves</taxon>
        <taxon>Neognathae</taxon>
        <taxon>Neoaves</taxon>
        <taxon>Telluraves</taxon>
        <taxon>Australaves</taxon>
        <taxon>Psittaciformes</taxon>
        <taxon>Psittaculidae</taxon>
        <taxon>Melopsittacus</taxon>
    </lineage>
</organism>
<evidence type="ECO:0000313" key="2">
    <source>
        <dbReference type="Ensembl" id="ENSMUNP00000003160.2"/>
    </source>
</evidence>
<feature type="compositionally biased region" description="Basic and acidic residues" evidence="1">
    <location>
        <begin position="81"/>
        <end position="102"/>
    </location>
</feature>
<feature type="compositionally biased region" description="Acidic residues" evidence="1">
    <location>
        <begin position="180"/>
        <end position="196"/>
    </location>
</feature>
<reference evidence="2" key="2">
    <citation type="submission" date="2025-08" db="UniProtKB">
        <authorList>
            <consortium name="Ensembl"/>
        </authorList>
    </citation>
    <scope>IDENTIFICATION</scope>
</reference>
<dbReference type="GO" id="GO:0001156">
    <property type="term" value="F:TFIIIC-class transcription factor complex binding"/>
    <property type="evidence" value="ECO:0007669"/>
    <property type="project" value="TreeGrafter"/>
</dbReference>
<dbReference type="Proteomes" id="UP000694405">
    <property type="component" value="Chromosome Z"/>
</dbReference>
<feature type="region of interest" description="Disordered" evidence="1">
    <location>
        <begin position="120"/>
        <end position="142"/>
    </location>
</feature>
<proteinExistence type="predicted"/>
<feature type="compositionally biased region" description="Polar residues" evidence="1">
    <location>
        <begin position="42"/>
        <end position="56"/>
    </location>
</feature>